<gene>
    <name evidence="1" type="ORF">DSO57_1015188</name>
</gene>
<proteinExistence type="predicted"/>
<dbReference type="EMBL" id="QTSX02005739">
    <property type="protein sequence ID" value="KAJ9058151.1"/>
    <property type="molecule type" value="Genomic_DNA"/>
</dbReference>
<reference evidence="1" key="1">
    <citation type="submission" date="2022-04" db="EMBL/GenBank/DDBJ databases">
        <title>Genome of the entomopathogenic fungus Entomophthora muscae.</title>
        <authorList>
            <person name="Elya C."/>
            <person name="Lovett B.R."/>
            <person name="Lee E."/>
            <person name="Macias A.M."/>
            <person name="Hajek A.E."/>
            <person name="De Bivort B.L."/>
            <person name="Kasson M.T."/>
            <person name="De Fine Licht H.H."/>
            <person name="Stajich J.E."/>
        </authorList>
    </citation>
    <scope>NUCLEOTIDE SEQUENCE</scope>
    <source>
        <strain evidence="1">Berkeley</strain>
    </source>
</reference>
<comment type="caution">
    <text evidence="1">The sequence shown here is derived from an EMBL/GenBank/DDBJ whole genome shotgun (WGS) entry which is preliminary data.</text>
</comment>
<protein>
    <submittedName>
        <fullName evidence="1">Uncharacterized protein</fullName>
    </submittedName>
</protein>
<sequence length="112" mass="11952">MGSNLGWSIIPNIVRIVNSSSLETQAWKQESNPNPGPPGLQDCGPQDRPRFSGIEPPQTYTKNVGSCSETSQTKEIIAPNGRLITVPNGGTDLATVGFMNLKSTPATNQELT</sequence>
<accession>A0ACC2S799</accession>
<organism evidence="1 2">
    <name type="scientific">Entomophthora muscae</name>
    <dbReference type="NCBI Taxonomy" id="34485"/>
    <lineage>
        <taxon>Eukaryota</taxon>
        <taxon>Fungi</taxon>
        <taxon>Fungi incertae sedis</taxon>
        <taxon>Zoopagomycota</taxon>
        <taxon>Entomophthoromycotina</taxon>
        <taxon>Entomophthoromycetes</taxon>
        <taxon>Entomophthorales</taxon>
        <taxon>Entomophthoraceae</taxon>
        <taxon>Entomophthora</taxon>
    </lineage>
</organism>
<evidence type="ECO:0000313" key="2">
    <source>
        <dbReference type="Proteomes" id="UP001165960"/>
    </source>
</evidence>
<name>A0ACC2S799_9FUNG</name>
<evidence type="ECO:0000313" key="1">
    <source>
        <dbReference type="EMBL" id="KAJ9058151.1"/>
    </source>
</evidence>
<dbReference type="Proteomes" id="UP001165960">
    <property type="component" value="Unassembled WGS sequence"/>
</dbReference>
<keyword evidence="2" id="KW-1185">Reference proteome</keyword>